<keyword evidence="1" id="KW-0812">Transmembrane</keyword>
<sequence length="1330" mass="151029">MSELRAFRVAKLPVTANDEKHSDNSGKLKLNDCNIYFHRALVILSRVAPDGDRRTQNTAILIRIDCKWGFFLEGHPVVYLIHGVRYGWQPFFLANYFHFDGYSWATGGVASLSLTRAFPLNTSRGPWARPGPYAFKGAFRAPRGPFASFGIPPVFPPLLDTKSRPCLSLKPIPCTFTDEDLSVLFSSKDANAVEGCISPQYAELGSQSTVHCTFNEGFYGVYWYNSTDIINDEPTLLFKGSEKSGTGYDSHEFDIHPNGSLIINHVTLSHDHQFAVVKLNSIEDTLIPNVIRVVTTVRPSIPYPVISQCGNESRFCVVKLHQTSSLTCSAKDSRPEIKLLWLRRTNEGDEIIPQETSPTFKEGAVYSSSCTLETTPRNTSLLQLLICRAETTPMLLEHEESLIVVENENIDFFVDNPKQVFLEQNSEVKLNCSNDPIGFLIWKKFSKNKLSFEDIVIAIFGKETFIKVSSNKYVIGTDGSLVFQHVSLDLEGVYGCVYGNGHSDGMIVYETLVYVKPNPPYLIISGCETQRYCYLEVETRGTLSCVVRGVRPEVELKWKVPYERSARISFSNQQTEIKDNGDTYDISITTDYVAEPVLGNNRLTIECTVSGKYAYLFELSGKAELLFTVGMPTSSPQNGSSTLPQTVEKDDINRSWVIGILIPILLVMALVVTAVLFVKAKKKMFVTHLKGKYEDFCEAVRPIPYIRDRLYCVDNVYVGGGIDISVSHKSTDNKIVWERIESYSDILADPRIHSTRKIIRGEAGYGKTTLTLQLAYDWCKKKDTSPLIDIDVLILLRLRQLGGVKSIFKAIKQFILPKDSPLSESDIRELIQSYPSESVLVILDGYDEYPEHDMTSETDVFYIITREMFQQISVILTTRSSCLPANCAPQTRHIRLNGFDDNARYEYIRKVLVDSDDKIVQKIKQRLNDNPVLTDLCQVPLFFAMFAHMTQENVDLSKFKTVTNFFGYMVGCFHSHHSLKDRKGHLKYKSFVSDHKSLDKVALESMTSGAKKMSWRKDEMVKRIGKDFYDHYLRVGILVEEEVLVLTDEDESNQSYYQSYRVDVRFYHNLFGEWYAAHALTDLAAKTLTLNLRNTLGRMDPFEMHYVYRFACGLKAKAAENILKYLDGVENSEEFTTLCMLEQEGKTENINERVAKLCSTKIIISDEDSNLKQRSTIELLEIASGNGISIPFVSIENCITTVDLQTWNLHLKSGLSFSNLSTIQEISISEMGRLLTEEKVADIIAFSFQCLELKKIRFDCSLLPPSIKVRRSESGINKEDIEVIWIPTERWFQLNLNSGLWEAQDTGERAPITDEEYQFEVSKFKKEWKQ</sequence>
<dbReference type="PROSITE" id="PS50837">
    <property type="entry name" value="NACHT"/>
    <property type="match status" value="1"/>
</dbReference>
<dbReference type="OrthoDB" id="427518at2759"/>
<protein>
    <submittedName>
        <fullName evidence="4">NACHT, LRR and PYD domains-containing protein 3</fullName>
    </submittedName>
</protein>
<feature type="domain" description="Ig-like" evidence="2">
    <location>
        <begin position="288"/>
        <end position="403"/>
    </location>
</feature>
<feature type="domain" description="Ig-like" evidence="2">
    <location>
        <begin position="519"/>
        <end position="620"/>
    </location>
</feature>
<comment type="caution">
    <text evidence="4">The sequence shown here is derived from an EMBL/GenBank/DDBJ whole genome shotgun (WGS) entry which is preliminary data.</text>
</comment>
<dbReference type="SMART" id="SM00409">
    <property type="entry name" value="IG"/>
    <property type="match status" value="2"/>
</dbReference>
<dbReference type="PANTHER" id="PTHR46312">
    <property type="entry name" value="NACHT DOMAIN-CONTAINING PROTEIN"/>
    <property type="match status" value="1"/>
</dbReference>
<dbReference type="EMBL" id="JAIZAY010000010">
    <property type="protein sequence ID" value="KAJ8034668.1"/>
    <property type="molecule type" value="Genomic_DNA"/>
</dbReference>
<feature type="domain" description="NACHT" evidence="3">
    <location>
        <begin position="755"/>
        <end position="881"/>
    </location>
</feature>
<gene>
    <name evidence="4" type="ORF">HOLleu_21600</name>
</gene>
<evidence type="ECO:0000313" key="4">
    <source>
        <dbReference type="EMBL" id="KAJ8034668.1"/>
    </source>
</evidence>
<dbReference type="InterPro" id="IPR013783">
    <property type="entry name" value="Ig-like_fold"/>
</dbReference>
<evidence type="ECO:0000259" key="2">
    <source>
        <dbReference type="PROSITE" id="PS50835"/>
    </source>
</evidence>
<dbReference type="SUPFAM" id="SSF52540">
    <property type="entry name" value="P-loop containing nucleoside triphosphate hydrolases"/>
    <property type="match status" value="1"/>
</dbReference>
<name>A0A9Q1BWM4_HOLLE</name>
<dbReference type="SUPFAM" id="SSF48726">
    <property type="entry name" value="Immunoglobulin"/>
    <property type="match status" value="2"/>
</dbReference>
<dbReference type="InterPro" id="IPR003599">
    <property type="entry name" value="Ig_sub"/>
</dbReference>
<evidence type="ECO:0000256" key="1">
    <source>
        <dbReference type="SAM" id="Phobius"/>
    </source>
</evidence>
<dbReference type="Gene3D" id="3.40.50.300">
    <property type="entry name" value="P-loop containing nucleotide triphosphate hydrolases"/>
    <property type="match status" value="1"/>
</dbReference>
<dbReference type="PROSITE" id="PS50835">
    <property type="entry name" value="IG_LIKE"/>
    <property type="match status" value="2"/>
</dbReference>
<accession>A0A9Q1BWM4</accession>
<keyword evidence="1" id="KW-0472">Membrane</keyword>
<dbReference type="InterPro" id="IPR007111">
    <property type="entry name" value="NACHT_NTPase"/>
</dbReference>
<keyword evidence="1" id="KW-1133">Transmembrane helix</keyword>
<dbReference type="Pfam" id="PF05729">
    <property type="entry name" value="NACHT"/>
    <property type="match status" value="1"/>
</dbReference>
<proteinExistence type="predicted"/>
<evidence type="ECO:0000313" key="5">
    <source>
        <dbReference type="Proteomes" id="UP001152320"/>
    </source>
</evidence>
<feature type="transmembrane region" description="Helical" evidence="1">
    <location>
        <begin position="656"/>
        <end position="678"/>
    </location>
</feature>
<dbReference type="PANTHER" id="PTHR46312:SF2">
    <property type="entry name" value="NUCLEOTIDE-BINDING OLIGOMERIZATION DOMAIN-CONTAINING PROTEIN 2-LIKE"/>
    <property type="match status" value="1"/>
</dbReference>
<dbReference type="InterPro" id="IPR027417">
    <property type="entry name" value="P-loop_NTPase"/>
</dbReference>
<dbReference type="InterPro" id="IPR036179">
    <property type="entry name" value="Ig-like_dom_sf"/>
</dbReference>
<evidence type="ECO:0000259" key="3">
    <source>
        <dbReference type="PROSITE" id="PS50837"/>
    </source>
</evidence>
<reference evidence="4" key="1">
    <citation type="submission" date="2021-10" db="EMBL/GenBank/DDBJ databases">
        <title>Tropical sea cucumber genome reveals ecological adaptation and Cuvierian tubules defense mechanism.</title>
        <authorList>
            <person name="Chen T."/>
        </authorList>
    </citation>
    <scope>NUCLEOTIDE SEQUENCE</scope>
    <source>
        <strain evidence="4">Nanhai2018</strain>
        <tissue evidence="4">Muscle</tissue>
    </source>
</reference>
<dbReference type="Gene3D" id="2.60.40.10">
    <property type="entry name" value="Immunoglobulins"/>
    <property type="match status" value="2"/>
</dbReference>
<keyword evidence="5" id="KW-1185">Reference proteome</keyword>
<dbReference type="Proteomes" id="UP001152320">
    <property type="component" value="Chromosome 10"/>
</dbReference>
<organism evidence="4 5">
    <name type="scientific">Holothuria leucospilota</name>
    <name type="common">Black long sea cucumber</name>
    <name type="synonym">Mertensiothuria leucospilota</name>
    <dbReference type="NCBI Taxonomy" id="206669"/>
    <lineage>
        <taxon>Eukaryota</taxon>
        <taxon>Metazoa</taxon>
        <taxon>Echinodermata</taxon>
        <taxon>Eleutherozoa</taxon>
        <taxon>Echinozoa</taxon>
        <taxon>Holothuroidea</taxon>
        <taxon>Aspidochirotacea</taxon>
        <taxon>Aspidochirotida</taxon>
        <taxon>Holothuriidae</taxon>
        <taxon>Holothuria</taxon>
    </lineage>
</organism>
<dbReference type="InterPro" id="IPR007110">
    <property type="entry name" value="Ig-like_dom"/>
</dbReference>